<comment type="caution">
    <text evidence="1">The sequence shown here is derived from an EMBL/GenBank/DDBJ whole genome shotgun (WGS) entry which is preliminary data.</text>
</comment>
<keyword evidence="2" id="KW-1185">Reference proteome</keyword>
<proteinExistence type="predicted"/>
<evidence type="ECO:0000313" key="1">
    <source>
        <dbReference type="EMBL" id="KZL88872.1"/>
    </source>
</evidence>
<sequence>MDIDCLMMLCIVELHRGKSIRLVDGILSDVAGINDISKDDLFCYIQEKVVPSIGINDLSYSINRLVSYGYISINGGRLYPAIWLIHYFIEILQYEDDNKKRLQMLSKRMKNK</sequence>
<dbReference type="Proteomes" id="UP000076603">
    <property type="component" value="Unassembled WGS sequence"/>
</dbReference>
<dbReference type="STRING" id="1121326.CLMAG_57760"/>
<dbReference type="PATRIC" id="fig|1121326.3.peg.5836"/>
<organism evidence="1 2">
    <name type="scientific">Clostridium magnum DSM 2767</name>
    <dbReference type="NCBI Taxonomy" id="1121326"/>
    <lineage>
        <taxon>Bacteria</taxon>
        <taxon>Bacillati</taxon>
        <taxon>Bacillota</taxon>
        <taxon>Clostridia</taxon>
        <taxon>Eubacteriales</taxon>
        <taxon>Clostridiaceae</taxon>
        <taxon>Clostridium</taxon>
    </lineage>
</organism>
<name>A0A161YFL7_9CLOT</name>
<gene>
    <name evidence="1" type="ORF">CLMAG_57760</name>
</gene>
<dbReference type="AlphaFoldDB" id="A0A161YFL7"/>
<dbReference type="RefSeq" id="WP_066630382.1">
    <property type="nucleotide sequence ID" value="NZ_FQXL01000030.1"/>
</dbReference>
<dbReference type="EMBL" id="LWAE01000013">
    <property type="protein sequence ID" value="KZL88872.1"/>
    <property type="molecule type" value="Genomic_DNA"/>
</dbReference>
<protein>
    <submittedName>
        <fullName evidence="1">Uncharacterized protein</fullName>
    </submittedName>
</protein>
<evidence type="ECO:0000313" key="2">
    <source>
        <dbReference type="Proteomes" id="UP000076603"/>
    </source>
</evidence>
<reference evidence="1 2" key="1">
    <citation type="submission" date="2016-04" db="EMBL/GenBank/DDBJ databases">
        <title>Genome sequence of Clostridium magnum DSM 2767.</title>
        <authorList>
            <person name="Poehlein A."/>
            <person name="Uhlig R."/>
            <person name="Fischer R."/>
            <person name="Bahl H."/>
            <person name="Daniel R."/>
        </authorList>
    </citation>
    <scope>NUCLEOTIDE SEQUENCE [LARGE SCALE GENOMIC DNA]</scope>
    <source>
        <strain evidence="1 2">DSM 2767</strain>
    </source>
</reference>
<accession>A0A161YFL7</accession>